<keyword evidence="3" id="KW-1185">Reference proteome</keyword>
<name>A0A2A2KJQ2_9BILA</name>
<accession>A0A2A2KJQ2</accession>
<proteinExistence type="predicted"/>
<feature type="domain" description="Methyltransferase" evidence="1">
    <location>
        <begin position="194"/>
        <end position="324"/>
    </location>
</feature>
<dbReference type="InterPro" id="IPR025714">
    <property type="entry name" value="Methyltranfer_dom"/>
</dbReference>
<protein>
    <recommendedName>
        <fullName evidence="1">Methyltransferase domain-containing protein</fullName>
    </recommendedName>
</protein>
<dbReference type="Gene3D" id="2.30.30.100">
    <property type="match status" value="1"/>
</dbReference>
<dbReference type="GO" id="GO:0034719">
    <property type="term" value="C:SMN-Sm protein complex"/>
    <property type="evidence" value="ECO:0007669"/>
    <property type="project" value="InterPro"/>
</dbReference>
<dbReference type="Proteomes" id="UP000218231">
    <property type="component" value="Unassembled WGS sequence"/>
</dbReference>
<dbReference type="OrthoDB" id="5875367at2759"/>
<evidence type="ECO:0000313" key="3">
    <source>
        <dbReference type="Proteomes" id="UP000218231"/>
    </source>
</evidence>
<dbReference type="InterPro" id="IPR052220">
    <property type="entry name" value="METTL25"/>
</dbReference>
<organism evidence="2 3">
    <name type="scientific">Diploscapter pachys</name>
    <dbReference type="NCBI Taxonomy" id="2018661"/>
    <lineage>
        <taxon>Eukaryota</taxon>
        <taxon>Metazoa</taxon>
        <taxon>Ecdysozoa</taxon>
        <taxon>Nematoda</taxon>
        <taxon>Chromadorea</taxon>
        <taxon>Rhabditida</taxon>
        <taxon>Rhabditina</taxon>
        <taxon>Rhabditomorpha</taxon>
        <taxon>Rhabditoidea</taxon>
        <taxon>Rhabditidae</taxon>
        <taxon>Diploscapter</taxon>
    </lineage>
</organism>
<evidence type="ECO:0000259" key="1">
    <source>
        <dbReference type="Pfam" id="PF13679"/>
    </source>
</evidence>
<reference evidence="2 3" key="1">
    <citation type="journal article" date="2017" name="Curr. Biol.">
        <title>Genome architecture and evolution of a unichromosomal asexual nematode.</title>
        <authorList>
            <person name="Fradin H."/>
            <person name="Zegar C."/>
            <person name="Gutwein M."/>
            <person name="Lucas J."/>
            <person name="Kovtun M."/>
            <person name="Corcoran D."/>
            <person name="Baugh L.R."/>
            <person name="Kiontke K."/>
            <person name="Gunsalus K."/>
            <person name="Fitch D.H."/>
            <person name="Piano F."/>
        </authorList>
    </citation>
    <scope>NUCLEOTIDE SEQUENCE [LARGE SCALE GENOMIC DNA]</scope>
    <source>
        <strain evidence="2">PF1309</strain>
    </source>
</reference>
<gene>
    <name evidence="2" type="ORF">WR25_22593</name>
</gene>
<dbReference type="Pfam" id="PF13679">
    <property type="entry name" value="Methyltransf_32"/>
    <property type="match status" value="1"/>
</dbReference>
<evidence type="ECO:0000313" key="2">
    <source>
        <dbReference type="EMBL" id="PAV74100.1"/>
    </source>
</evidence>
<dbReference type="PANTHER" id="PTHR12496">
    <property type="entry name" value="CGI-41 METHYLTRANSFERASE"/>
    <property type="match status" value="1"/>
</dbReference>
<dbReference type="EMBL" id="LIAE01008423">
    <property type="protein sequence ID" value="PAV74100.1"/>
    <property type="molecule type" value="Genomic_DNA"/>
</dbReference>
<sequence>MSSIEDIRSDLRERYLRFFATMVGKEATINMYEQVKVSGRLLGSQSSSDCLLFANLQTPIGTLPAAALRMKDVERQELLRVIEQFSWIADITMMDYFVDDVWKKLPSSWREFLKDMQPNDWSHLLSYDIAPLNRVLPLSLLCLLRFSRSHSLDRTPPQDPGQMIQRFPSTSIALELSDSFTSTPKSLQSRIKLKKQHEIDRILELIRVILQIAESRGNRIERIVDVGAGIGHLSRMIAFDEKARYLDDNMKRRVELNQPIRSVQFLKCNDNDAETIGSEENGSKTLLIGLHSCGDLSPTSIRNFLSSTSASALLLFGCCYHKLSPYKYGQNDQTTIQSDDPQNQAFSFLDT</sequence>
<dbReference type="STRING" id="2018661.A0A2A2KJQ2"/>
<dbReference type="InterPro" id="IPR020338">
    <property type="entry name" value="SMN_gemin7"/>
</dbReference>
<dbReference type="Pfam" id="PF11095">
    <property type="entry name" value="Gemin7"/>
    <property type="match status" value="1"/>
</dbReference>
<dbReference type="PANTHER" id="PTHR12496:SF2">
    <property type="entry name" value="METHYLTRANSFERASE-LIKE PROTEIN 25B"/>
    <property type="match status" value="1"/>
</dbReference>
<dbReference type="AlphaFoldDB" id="A0A2A2KJQ2"/>
<comment type="caution">
    <text evidence="2">The sequence shown here is derived from an EMBL/GenBank/DDBJ whole genome shotgun (WGS) entry which is preliminary data.</text>
</comment>